<feature type="non-terminal residue" evidence="1">
    <location>
        <position position="1"/>
    </location>
</feature>
<organism evidence="1">
    <name type="scientific">Ehrlichia ruminantium</name>
    <name type="common">heartwater rickettsia</name>
    <name type="synonym">Cowdria ruminantium</name>
    <dbReference type="NCBI Taxonomy" id="779"/>
    <lineage>
        <taxon>Bacteria</taxon>
        <taxon>Pseudomonadati</taxon>
        <taxon>Pseudomonadota</taxon>
        <taxon>Alphaproteobacteria</taxon>
        <taxon>Rickettsiales</taxon>
        <taxon>Anaplasmataceae</taxon>
        <taxon>Ehrlichia</taxon>
    </lineage>
</organism>
<protein>
    <submittedName>
        <fullName evidence="1">Uncharacterized protein</fullName>
    </submittedName>
</protein>
<accession>Q93ET4</accession>
<dbReference type="AlphaFoldDB" id="Q93ET4"/>
<proteinExistence type="predicted"/>
<name>Q93ET4_EHRRU</name>
<dbReference type="EMBL" id="AF338107">
    <property type="protein sequence ID" value="AAL10757.1"/>
    <property type="molecule type" value="Genomic_DNA"/>
</dbReference>
<reference evidence="1" key="1">
    <citation type="journal article" date="2001" name="Gene">
        <title>A subset of Cowdria ruminantium genes important for immune recognition and protection.</title>
        <authorList>
            <person name="Barbet A.F."/>
            <person name="Whitmire W.M."/>
            <person name="Kamper S.M."/>
            <person name="Simbi B.H."/>
            <person name="Ganta R.R."/>
            <person name="Moreland A.L."/>
            <person name="Mwangi D.M."/>
            <person name="McGuire T.C."/>
            <person name="Mahan S.M."/>
        </authorList>
    </citation>
    <scope>NUCLEOTIDE SEQUENCE</scope>
    <source>
        <strain evidence="1">Highway</strain>
    </source>
</reference>
<sequence>SIGSSFTSGIIISSLSLFEYHTGNGIPKYLCRDMHQSQFNPSIHISICLRIDCGYQLILRTCSNSSSFISTTLINHWLLNNISIGIPDRSAHFTLCNISSFFISKLHLLKVSSTSFLASTIDTPCNLPDKVSVSAMLCLRSRVPDLLIIICVFKLCLFHQYTSNSSPNVQHITRPVPLSIFTCSSDKIGTLFPNIGTIAY</sequence>
<evidence type="ECO:0000313" key="1">
    <source>
        <dbReference type="EMBL" id="AAL10757.1"/>
    </source>
</evidence>